<sequence>MEEEEEENWEKALSVERFADILSDSASTSGERMGRNYTEKDFECKESYHITDTHFPIRTTPYPPTYPWPSVYARGCTAWKDGTKRNGKKEGPLSPPPKKRPPSKSLGSQDDLEEPHPPNTFHTENEENPLSRKAAPAVIKGEVHNGGITVEQKEEGHGEEGARNSARSGSDPSSSTKNRAWFRRRPIHHRLAGAQRSNYDLRERICIGSMTTLETAVYQQVPTDEAEAQMLASADLDDMKSHRFEDNPGVRRHLVKKSSRCLVTRNSSGSTPLSSLKKKRAADKKTHELFVELNELIVKDHEMRWKERARWIKFEEDVEEETDRWGKPHVASLSFRSLLELRRTITHGEQLLKAPSVLRGHLLDLEQNTLPGIAHLVVETMIISDQIRAEDRSSVLRALLLKHSSLHGSFNHNHDTSLPLVAEEPEEHQDNKGPKSLHPLPPESHPAAARSMKLLAKIPKDAEAVIVLVGNAEFLEQPAMAFVRLNEAVLLESVLEVPVPVRFLFVLLGPSQANVDYHEIGRSFSTLMSDKSFHEVAYFADDRQDLLNGINEFLDCSIVIPPSDVEGKDLLKTVADFQKQMLRKRKERELKRHHSSAGMELNNKEVSPEEEEEEGDQDVDPLKRSGIPFGGLIHDIRRRYPHYVSDLKDSVDMQCLAAVIFIYFAALSPTITFGGLLGEKTEGLMGVTELIVSTATLGVIFSLLAGQPLLIIGFSGPLLVFEEAYYKYLTGRVWIGFWLIFIVLVMVAAEGSFLVRFISPFTQEIFAFLISLIFIYETFSKLFKVFMEHPLMAAYSSDPNSAEEVHDHLLNQPNTALLSFVLMIGTFFARRIIGDFGIPISILVSVLVDYSISDTYTQKLNVPSGFSVTSPDKRGWLISPFGDKQPFPAWMMGASIVPAILVFILIFMETQITSLIVSKKERHLVKGSGFHLDLLLIVTLGAFCPLFGLPWLTAATVRSVTHVNALTVMSKATAPGEKPMIQEVKEQRLTGLAVAVLVGLSIVMTDVLRLIPLAVLFGIFLYMGVTSLTGIQLYERITLMVTPAKHHPDHIYVTKVKTWRMNMFTLIQLGCIVALWVVKSTEASLAFPFVLIMTVPLRRLILSRIFEERELQALDCDEDSPNFDEDGRDEYDEIHMLV</sequence>
<dbReference type="PANTHER" id="PTHR11453:SF15">
    <property type="entry name" value="ANION EXCHANGE PROTEIN 3"/>
    <property type="match status" value="1"/>
</dbReference>
<feature type="transmembrane region" description="Helical" evidence="13">
    <location>
        <begin position="765"/>
        <end position="783"/>
    </location>
</feature>
<feature type="transmembrane region" description="Helical" evidence="13">
    <location>
        <begin position="929"/>
        <end position="952"/>
    </location>
</feature>
<keyword evidence="8 13" id="KW-1133">Transmembrane helix</keyword>
<comment type="catalytic activity">
    <reaction evidence="12">
        <text>hydrogencarbonate(in) + chloride(out) = hydrogencarbonate(out) + chloride(in)</text>
        <dbReference type="Rhea" id="RHEA:72363"/>
        <dbReference type="ChEBI" id="CHEBI:17544"/>
        <dbReference type="ChEBI" id="CHEBI:17996"/>
    </reaction>
</comment>
<feature type="transmembrane region" description="Helical" evidence="13">
    <location>
        <begin position="809"/>
        <end position="829"/>
    </location>
</feature>
<dbReference type="OrthoDB" id="1735926at2759"/>
<keyword evidence="10 13" id="KW-0472">Membrane</keyword>
<accession>A0A7J5Y172</accession>
<dbReference type="InterPro" id="IPR013769">
    <property type="entry name" value="Band3_cytoplasmic_dom"/>
</dbReference>
<dbReference type="PANTHER" id="PTHR11453">
    <property type="entry name" value="ANION EXCHANGE PROTEIN"/>
    <property type="match status" value="1"/>
</dbReference>
<feature type="compositionally biased region" description="Acidic residues" evidence="14">
    <location>
        <begin position="608"/>
        <end position="619"/>
    </location>
</feature>
<dbReference type="PRINTS" id="PR00165">
    <property type="entry name" value="ANIONEXCHNGR"/>
</dbReference>
<dbReference type="InterPro" id="IPR011531">
    <property type="entry name" value="HCO3_transpt-like_TM_dom"/>
</dbReference>
<dbReference type="PRINTS" id="PR01231">
    <property type="entry name" value="HCO3TRNSPORT"/>
</dbReference>
<evidence type="ECO:0000256" key="4">
    <source>
        <dbReference type="ARBA" id="ARBA00022449"/>
    </source>
</evidence>
<feature type="transmembrane region" description="Helical" evidence="13">
    <location>
        <begin position="1084"/>
        <end position="1101"/>
    </location>
</feature>
<evidence type="ECO:0000256" key="5">
    <source>
        <dbReference type="ARBA" id="ARBA00022475"/>
    </source>
</evidence>
<keyword evidence="3 13" id="KW-0813">Transport</keyword>
<gene>
    <name evidence="17" type="ORF">F7725_001672</name>
</gene>
<evidence type="ECO:0000256" key="11">
    <source>
        <dbReference type="ARBA" id="ARBA00045591"/>
    </source>
</evidence>
<dbReference type="InterPro" id="IPR003020">
    <property type="entry name" value="HCO3_transpt_euk"/>
</dbReference>
<evidence type="ECO:0000256" key="2">
    <source>
        <dbReference type="ARBA" id="ARBA00010993"/>
    </source>
</evidence>
<name>A0A7J5Y172_DISMA</name>
<feature type="domain" description="Band 3 cytoplasmic" evidence="16">
    <location>
        <begin position="287"/>
        <end position="566"/>
    </location>
</feature>
<evidence type="ECO:0000259" key="15">
    <source>
        <dbReference type="Pfam" id="PF00955"/>
    </source>
</evidence>
<feature type="domain" description="Bicarbonate transporter-like transmembrane" evidence="15">
    <location>
        <begin position="628"/>
        <end position="794"/>
    </location>
</feature>
<feature type="region of interest" description="Disordered" evidence="14">
    <location>
        <begin position="79"/>
        <end position="182"/>
    </location>
</feature>
<dbReference type="GO" id="GO:0015701">
    <property type="term" value="P:bicarbonate transport"/>
    <property type="evidence" value="ECO:0007669"/>
    <property type="project" value="TreeGrafter"/>
</dbReference>
<feature type="transmembrane region" description="Helical" evidence="13">
    <location>
        <begin position="690"/>
        <end position="714"/>
    </location>
</feature>
<proteinExistence type="inferred from homology"/>
<evidence type="ECO:0000259" key="16">
    <source>
        <dbReference type="Pfam" id="PF07565"/>
    </source>
</evidence>
<feature type="compositionally biased region" description="Basic residues" evidence="14">
    <location>
        <begin position="586"/>
        <end position="595"/>
    </location>
</feature>
<evidence type="ECO:0000256" key="1">
    <source>
        <dbReference type="ARBA" id="ARBA00004651"/>
    </source>
</evidence>
<evidence type="ECO:0000256" key="13">
    <source>
        <dbReference type="RuleBase" id="RU362035"/>
    </source>
</evidence>
<evidence type="ECO:0000256" key="8">
    <source>
        <dbReference type="ARBA" id="ARBA00022989"/>
    </source>
</evidence>
<feature type="transmembrane region" description="Helical" evidence="13">
    <location>
        <begin position="1061"/>
        <end position="1078"/>
    </location>
</feature>
<reference evidence="17 18" key="1">
    <citation type="submission" date="2020-03" db="EMBL/GenBank/DDBJ databases">
        <title>Dissostichus mawsoni Genome sequencing and assembly.</title>
        <authorList>
            <person name="Park H."/>
        </authorList>
    </citation>
    <scope>NUCLEOTIDE SEQUENCE [LARGE SCALE GENOMIC DNA]</scope>
    <source>
        <strain evidence="17">DM0001</strain>
        <tissue evidence="17">Muscle</tissue>
    </source>
</reference>
<dbReference type="Gene3D" id="3.40.930.10">
    <property type="entry name" value="Mannitol-specific EII, Chain A"/>
    <property type="match status" value="1"/>
</dbReference>
<dbReference type="Gene3D" id="1.10.287.570">
    <property type="entry name" value="Helical hairpin bin"/>
    <property type="match status" value="1"/>
</dbReference>
<evidence type="ECO:0000313" key="18">
    <source>
        <dbReference type="Proteomes" id="UP000518266"/>
    </source>
</evidence>
<evidence type="ECO:0000256" key="3">
    <source>
        <dbReference type="ARBA" id="ARBA00022448"/>
    </source>
</evidence>
<dbReference type="GO" id="GO:0005452">
    <property type="term" value="F:solute:inorganic anion antiporter activity"/>
    <property type="evidence" value="ECO:0007669"/>
    <property type="project" value="InterPro"/>
</dbReference>
<keyword evidence="5" id="KW-1003">Cell membrane</keyword>
<dbReference type="AlphaFoldDB" id="A0A7J5Y172"/>
<evidence type="ECO:0000313" key="17">
    <source>
        <dbReference type="EMBL" id="KAF3842823.1"/>
    </source>
</evidence>
<feature type="transmembrane region" description="Helical" evidence="13">
    <location>
        <begin position="1010"/>
        <end position="1031"/>
    </location>
</feature>
<comment type="similarity">
    <text evidence="2 13">Belongs to the anion exchanger (TC 2.A.31) family.</text>
</comment>
<keyword evidence="6" id="KW-0039">Anion exchange</keyword>
<dbReference type="InterPro" id="IPR016152">
    <property type="entry name" value="PTrfase/Anion_transptr"/>
</dbReference>
<evidence type="ECO:0000256" key="9">
    <source>
        <dbReference type="ARBA" id="ARBA00023065"/>
    </source>
</evidence>
<organism evidence="17 18">
    <name type="scientific">Dissostichus mawsoni</name>
    <name type="common">Antarctic cod</name>
    <dbReference type="NCBI Taxonomy" id="36200"/>
    <lineage>
        <taxon>Eukaryota</taxon>
        <taxon>Metazoa</taxon>
        <taxon>Chordata</taxon>
        <taxon>Craniata</taxon>
        <taxon>Vertebrata</taxon>
        <taxon>Euteleostomi</taxon>
        <taxon>Actinopterygii</taxon>
        <taxon>Neopterygii</taxon>
        <taxon>Teleostei</taxon>
        <taxon>Neoteleostei</taxon>
        <taxon>Acanthomorphata</taxon>
        <taxon>Eupercaria</taxon>
        <taxon>Perciformes</taxon>
        <taxon>Notothenioidei</taxon>
        <taxon>Nototheniidae</taxon>
        <taxon>Dissostichus</taxon>
    </lineage>
</organism>
<protein>
    <recommendedName>
        <fullName evidence="13">Anion exchange protein</fullName>
    </recommendedName>
</protein>
<feature type="domain" description="Bicarbonate transporter-like transmembrane" evidence="15">
    <location>
        <begin position="810"/>
        <end position="1117"/>
    </location>
</feature>
<dbReference type="FunFam" id="1.10.287.570:FF:000001">
    <property type="entry name" value="Anion exchange protein"/>
    <property type="match status" value="1"/>
</dbReference>
<keyword evidence="4" id="KW-0050">Antiport</keyword>
<keyword evidence="9 13" id="KW-0406">Ion transport</keyword>
<dbReference type="InterPro" id="IPR018241">
    <property type="entry name" value="Anion_exchange_CS"/>
</dbReference>
<dbReference type="FunFam" id="3.40.930.10:FF:000020">
    <property type="entry name" value="Anion exchange protein"/>
    <property type="match status" value="1"/>
</dbReference>
<comment type="subcellular location">
    <subcellularLocation>
        <location evidence="1">Cell membrane</location>
        <topology evidence="1">Multi-pass membrane protein</topology>
    </subcellularLocation>
    <subcellularLocation>
        <location evidence="13">Membrane</location>
        <topology evidence="13">Multi-pass membrane protein</topology>
    </subcellularLocation>
</comment>
<feature type="compositionally biased region" description="Basic and acidic residues" evidence="14">
    <location>
        <begin position="81"/>
        <end position="91"/>
    </location>
</feature>
<evidence type="ECO:0000256" key="14">
    <source>
        <dbReference type="SAM" id="MobiDB-lite"/>
    </source>
</evidence>
<evidence type="ECO:0000256" key="10">
    <source>
        <dbReference type="ARBA" id="ARBA00023136"/>
    </source>
</evidence>
<dbReference type="Pfam" id="PF00955">
    <property type="entry name" value="HCO3_cotransp"/>
    <property type="match status" value="2"/>
</dbReference>
<comment type="caution">
    <text evidence="17">The sequence shown here is derived from an EMBL/GenBank/DDBJ whole genome shotgun (WGS) entry which is preliminary data.</text>
</comment>
<comment type="function">
    <text evidence="11">Sodium-independent anion exchanger which mediates the electroneutral exchange of chloride for bicarbonate ions across the cell membrane. May be involved in the regulation of intracellular pH, and the modulation of cardiac action potential.</text>
</comment>
<feature type="region of interest" description="Disordered" evidence="14">
    <location>
        <begin position="586"/>
        <end position="622"/>
    </location>
</feature>
<dbReference type="SUPFAM" id="SSF55804">
    <property type="entry name" value="Phoshotransferase/anion transport protein"/>
    <property type="match status" value="1"/>
</dbReference>
<dbReference type="GO" id="GO:0008509">
    <property type="term" value="F:monoatomic anion transmembrane transporter activity"/>
    <property type="evidence" value="ECO:0007669"/>
    <property type="project" value="InterPro"/>
</dbReference>
<evidence type="ECO:0000256" key="6">
    <source>
        <dbReference type="ARBA" id="ARBA00022681"/>
    </source>
</evidence>
<dbReference type="Pfam" id="PF07565">
    <property type="entry name" value="Band_3_cyto"/>
    <property type="match status" value="1"/>
</dbReference>
<feature type="compositionally biased region" description="Polar residues" evidence="14">
    <location>
        <begin position="165"/>
        <end position="178"/>
    </location>
</feature>
<dbReference type="InterPro" id="IPR001717">
    <property type="entry name" value="Anion_exchange"/>
</dbReference>
<dbReference type="GO" id="GO:0051453">
    <property type="term" value="P:regulation of intracellular pH"/>
    <property type="evidence" value="ECO:0007669"/>
    <property type="project" value="TreeGrafter"/>
</dbReference>
<feature type="transmembrane region" description="Helical" evidence="13">
    <location>
        <begin position="734"/>
        <end position="758"/>
    </location>
</feature>
<feature type="transmembrane region" description="Helical" evidence="13">
    <location>
        <begin position="656"/>
        <end position="678"/>
    </location>
</feature>
<feature type="compositionally biased region" description="Basic and acidic residues" evidence="14">
    <location>
        <begin position="151"/>
        <end position="162"/>
    </location>
</feature>
<dbReference type="EMBL" id="JAAKFY010000018">
    <property type="protein sequence ID" value="KAF3842823.1"/>
    <property type="molecule type" value="Genomic_DNA"/>
</dbReference>
<dbReference type="NCBIfam" id="TIGR00834">
    <property type="entry name" value="ae"/>
    <property type="match status" value="1"/>
</dbReference>
<dbReference type="Proteomes" id="UP000518266">
    <property type="component" value="Unassembled WGS sequence"/>
</dbReference>
<feature type="transmembrane region" description="Helical" evidence="13">
    <location>
        <begin position="887"/>
        <end position="908"/>
    </location>
</feature>
<feature type="region of interest" description="Disordered" evidence="14">
    <location>
        <begin position="424"/>
        <end position="445"/>
    </location>
</feature>
<keyword evidence="7 13" id="KW-0812">Transmembrane</keyword>
<evidence type="ECO:0000256" key="12">
    <source>
        <dbReference type="ARBA" id="ARBA00049347"/>
    </source>
</evidence>
<dbReference type="GO" id="GO:0005886">
    <property type="term" value="C:plasma membrane"/>
    <property type="evidence" value="ECO:0007669"/>
    <property type="project" value="UniProtKB-SubCell"/>
</dbReference>
<evidence type="ECO:0000256" key="7">
    <source>
        <dbReference type="ARBA" id="ARBA00022692"/>
    </source>
</evidence>
<keyword evidence="18" id="KW-1185">Reference proteome</keyword>
<dbReference type="PROSITE" id="PS00220">
    <property type="entry name" value="ANION_EXCHANGER_2"/>
    <property type="match status" value="1"/>
</dbReference>